<proteinExistence type="predicted"/>
<reference evidence="1 2" key="1">
    <citation type="journal article" date="2015" name="Proc. Natl. Acad. Sci. U.S.A.">
        <title>The resurrection genome of Boea hygrometrica: A blueprint for survival of dehydration.</title>
        <authorList>
            <person name="Xiao L."/>
            <person name="Yang G."/>
            <person name="Zhang L."/>
            <person name="Yang X."/>
            <person name="Zhao S."/>
            <person name="Ji Z."/>
            <person name="Zhou Q."/>
            <person name="Hu M."/>
            <person name="Wang Y."/>
            <person name="Chen M."/>
            <person name="Xu Y."/>
            <person name="Jin H."/>
            <person name="Xiao X."/>
            <person name="Hu G."/>
            <person name="Bao F."/>
            <person name="Hu Y."/>
            <person name="Wan P."/>
            <person name="Li L."/>
            <person name="Deng X."/>
            <person name="Kuang T."/>
            <person name="Xiang C."/>
            <person name="Zhu J.K."/>
            <person name="Oliver M.J."/>
            <person name="He Y."/>
        </authorList>
    </citation>
    <scope>NUCLEOTIDE SEQUENCE [LARGE SCALE GENOMIC DNA]</scope>
    <source>
        <strain evidence="2">cv. XS01</strain>
    </source>
</reference>
<keyword evidence="2" id="KW-1185">Reference proteome</keyword>
<dbReference type="Proteomes" id="UP000250235">
    <property type="component" value="Unassembled WGS sequence"/>
</dbReference>
<dbReference type="AlphaFoldDB" id="A0A2Z7BLU4"/>
<accession>A0A2Z7BLU4</accession>
<gene>
    <name evidence="1" type="ORF">F511_03334</name>
</gene>
<evidence type="ECO:0000313" key="1">
    <source>
        <dbReference type="EMBL" id="KZV33068.1"/>
    </source>
</evidence>
<sequence length="127" mass="14687">MPYYHPRTEQRTPSPAYATEIGRLPEASLCDREFIRGLVLSSRVFPEDIVVMARRVLPKHVFPYMKNSRTIRLSYLSERIARIADNISRDILFPPPLPLYKYQTSRRSASNPPVPDARRSDVMIALD</sequence>
<organism evidence="1 2">
    <name type="scientific">Dorcoceras hygrometricum</name>
    <dbReference type="NCBI Taxonomy" id="472368"/>
    <lineage>
        <taxon>Eukaryota</taxon>
        <taxon>Viridiplantae</taxon>
        <taxon>Streptophyta</taxon>
        <taxon>Embryophyta</taxon>
        <taxon>Tracheophyta</taxon>
        <taxon>Spermatophyta</taxon>
        <taxon>Magnoliopsida</taxon>
        <taxon>eudicotyledons</taxon>
        <taxon>Gunneridae</taxon>
        <taxon>Pentapetalae</taxon>
        <taxon>asterids</taxon>
        <taxon>lamiids</taxon>
        <taxon>Lamiales</taxon>
        <taxon>Gesneriaceae</taxon>
        <taxon>Didymocarpoideae</taxon>
        <taxon>Trichosporeae</taxon>
        <taxon>Loxocarpinae</taxon>
        <taxon>Dorcoceras</taxon>
    </lineage>
</organism>
<dbReference type="EMBL" id="KV006334">
    <property type="protein sequence ID" value="KZV33068.1"/>
    <property type="molecule type" value="Genomic_DNA"/>
</dbReference>
<name>A0A2Z7BLU4_9LAMI</name>
<protein>
    <submittedName>
        <fullName evidence="1">Uncharacterized protein</fullName>
    </submittedName>
</protein>
<evidence type="ECO:0000313" key="2">
    <source>
        <dbReference type="Proteomes" id="UP000250235"/>
    </source>
</evidence>